<dbReference type="Gene3D" id="3.30.1490.20">
    <property type="entry name" value="ATP-grasp fold, A domain"/>
    <property type="match status" value="1"/>
</dbReference>
<evidence type="ECO:0000256" key="1">
    <source>
        <dbReference type="SAM" id="Phobius"/>
    </source>
</evidence>
<accession>A0ABN7RBE9</accession>
<keyword evidence="1" id="KW-0472">Membrane</keyword>
<dbReference type="Proteomes" id="UP000679725">
    <property type="component" value="Unassembled WGS sequence"/>
</dbReference>
<organism evidence="2 3">
    <name type="scientific">Dyadobacter linearis</name>
    <dbReference type="NCBI Taxonomy" id="2823330"/>
    <lineage>
        <taxon>Bacteria</taxon>
        <taxon>Pseudomonadati</taxon>
        <taxon>Bacteroidota</taxon>
        <taxon>Cytophagia</taxon>
        <taxon>Cytophagales</taxon>
        <taxon>Spirosomataceae</taxon>
        <taxon>Dyadobacter</taxon>
    </lineage>
</organism>
<keyword evidence="1" id="KW-0812">Transmembrane</keyword>
<evidence type="ECO:0000313" key="2">
    <source>
        <dbReference type="EMBL" id="CAG5069695.1"/>
    </source>
</evidence>
<name>A0ABN7RBE9_9BACT</name>
<dbReference type="InterPro" id="IPR013815">
    <property type="entry name" value="ATP_grasp_subdomain_1"/>
</dbReference>
<sequence>MKKYSLLFHKLTHWEYWPFGIVYIPMYFVWFFYSLRARSFFFFNASNPSIRNGGFLMESKKEIYDLLPAGFYPKTILATPGEPIASVRERYMAANISFPMIAKPDIGMRGMAVQKLEDEHDLAAYIRKVDFDYLIQEYIELPNEIGIFYVRFPDQKAGKITGIVAKEFLIVTGDGSSTIQQLIEKNPRYHLQMNALQKMYGTKLMEIPAAGERLNLVPYGNHARGSRFVNATCWANEKLTAVLNRICLQVPHFYYGRLDLKYNTIEELENGQNLSIIELNGAGSEPTHIYDPGQSIFTAWKEIVRHFSMLFKISKLNHANGHRFLTFLEGLDMLRQNKLHVKKLERF</sequence>
<keyword evidence="3" id="KW-1185">Reference proteome</keyword>
<feature type="transmembrane region" description="Helical" evidence="1">
    <location>
        <begin position="16"/>
        <end position="33"/>
    </location>
</feature>
<gene>
    <name evidence="2" type="ORF">DYBT9623_02432</name>
</gene>
<evidence type="ECO:0000313" key="3">
    <source>
        <dbReference type="Proteomes" id="UP000679725"/>
    </source>
</evidence>
<comment type="caution">
    <text evidence="2">The sequence shown here is derived from an EMBL/GenBank/DDBJ whole genome shotgun (WGS) entry which is preliminary data.</text>
</comment>
<protein>
    <recommendedName>
        <fullName evidence="4">D-alanine--D-alanine ligase</fullName>
    </recommendedName>
</protein>
<reference evidence="2 3" key="1">
    <citation type="submission" date="2021-04" db="EMBL/GenBank/DDBJ databases">
        <authorList>
            <person name="Rodrigo-Torres L."/>
            <person name="Arahal R. D."/>
            <person name="Lucena T."/>
        </authorList>
    </citation>
    <scope>NUCLEOTIDE SEQUENCE [LARGE SCALE GENOMIC DNA]</scope>
    <source>
        <strain evidence="2 3">CECT 9623</strain>
    </source>
</reference>
<dbReference type="SUPFAM" id="SSF56059">
    <property type="entry name" value="Glutathione synthetase ATP-binding domain-like"/>
    <property type="match status" value="1"/>
</dbReference>
<proteinExistence type="predicted"/>
<keyword evidence="1" id="KW-1133">Transmembrane helix</keyword>
<dbReference type="EMBL" id="CAJRAU010000003">
    <property type="protein sequence ID" value="CAG5069695.1"/>
    <property type="molecule type" value="Genomic_DNA"/>
</dbReference>
<dbReference type="RefSeq" id="WP_215233790.1">
    <property type="nucleotide sequence ID" value="NZ_CAJRAU010000003.1"/>
</dbReference>
<evidence type="ECO:0008006" key="4">
    <source>
        <dbReference type="Google" id="ProtNLM"/>
    </source>
</evidence>